<evidence type="ECO:0000313" key="5">
    <source>
        <dbReference type="EMBL" id="OLL22935.1"/>
    </source>
</evidence>
<dbReference type="InterPro" id="IPR048265">
    <property type="entry name" value="Rax2-like_third"/>
</dbReference>
<dbReference type="SUPFAM" id="SSF50965">
    <property type="entry name" value="Galactose oxidase, central domain"/>
    <property type="match status" value="1"/>
</dbReference>
<keyword evidence="1" id="KW-0472">Membrane</keyword>
<feature type="domain" description="Rax2-like second" evidence="3">
    <location>
        <begin position="184"/>
        <end position="292"/>
    </location>
</feature>
<dbReference type="PANTHER" id="PTHR31778:SF2">
    <property type="entry name" value="BUD SITE SELECTION PROTEIN RAX2"/>
    <property type="match status" value="1"/>
</dbReference>
<dbReference type="Pfam" id="PF20843">
    <property type="entry name" value="Rax2_3"/>
    <property type="match status" value="1"/>
</dbReference>
<feature type="domain" description="Rax2-like C-terminal" evidence="2">
    <location>
        <begin position="869"/>
        <end position="1113"/>
    </location>
</feature>
<evidence type="ECO:0000259" key="3">
    <source>
        <dbReference type="Pfam" id="PF20842"/>
    </source>
</evidence>
<proteinExistence type="predicted"/>
<dbReference type="Gene3D" id="2.120.10.80">
    <property type="entry name" value="Kelch-type beta propeller"/>
    <property type="match status" value="1"/>
</dbReference>
<gene>
    <name evidence="5" type="ORF">NEOLI_004911</name>
</gene>
<accession>A0A1U7LJV1</accession>
<organism evidence="5 6">
    <name type="scientific">Neolecta irregularis (strain DAH-3)</name>
    <dbReference type="NCBI Taxonomy" id="1198029"/>
    <lineage>
        <taxon>Eukaryota</taxon>
        <taxon>Fungi</taxon>
        <taxon>Dikarya</taxon>
        <taxon>Ascomycota</taxon>
        <taxon>Taphrinomycotina</taxon>
        <taxon>Neolectales</taxon>
        <taxon>Neolectaceae</taxon>
        <taxon>Neolecta</taxon>
    </lineage>
</organism>
<dbReference type="GO" id="GO:1902929">
    <property type="term" value="C:plasma membrane of growing cell tip"/>
    <property type="evidence" value="ECO:0007669"/>
    <property type="project" value="TreeGrafter"/>
</dbReference>
<name>A0A1U7LJV1_NEOID</name>
<protein>
    <submittedName>
        <fullName evidence="5">Polarized growth protein rax2</fullName>
    </submittedName>
</protein>
<dbReference type="OMA" id="NMYTPGC"/>
<dbReference type="PANTHER" id="PTHR31778">
    <property type="entry name" value="BUD SITE SELECTION PROTEIN RAX2"/>
    <property type="match status" value="1"/>
</dbReference>
<dbReference type="InterPro" id="IPR024982">
    <property type="entry name" value="Rax2-like_C"/>
</dbReference>
<dbReference type="STRING" id="1198029.A0A1U7LJV1"/>
<dbReference type="InterPro" id="IPR048266">
    <property type="entry name" value="Rax2-like_second"/>
</dbReference>
<keyword evidence="6" id="KW-1185">Reference proteome</keyword>
<evidence type="ECO:0000256" key="1">
    <source>
        <dbReference type="SAM" id="Phobius"/>
    </source>
</evidence>
<dbReference type="Pfam" id="PF20842">
    <property type="entry name" value="Rax2_2"/>
    <property type="match status" value="2"/>
</dbReference>
<evidence type="ECO:0000313" key="6">
    <source>
        <dbReference type="Proteomes" id="UP000186594"/>
    </source>
</evidence>
<feature type="domain" description="Rax2-like third" evidence="4">
    <location>
        <begin position="377"/>
        <end position="521"/>
    </location>
</feature>
<keyword evidence="1" id="KW-1133">Transmembrane helix</keyword>
<evidence type="ECO:0000259" key="4">
    <source>
        <dbReference type="Pfam" id="PF20843"/>
    </source>
</evidence>
<dbReference type="AlphaFoldDB" id="A0A1U7LJV1"/>
<dbReference type="InterPro" id="IPR015915">
    <property type="entry name" value="Kelch-typ_b-propeller"/>
</dbReference>
<feature type="non-terminal residue" evidence="5">
    <location>
        <position position="1"/>
    </location>
</feature>
<dbReference type="Proteomes" id="UP000186594">
    <property type="component" value="Unassembled WGS sequence"/>
</dbReference>
<evidence type="ECO:0000259" key="2">
    <source>
        <dbReference type="Pfam" id="PF12768"/>
    </source>
</evidence>
<dbReference type="InterPro" id="IPR011043">
    <property type="entry name" value="Gal_Oxase/kelch_b-propeller"/>
</dbReference>
<feature type="domain" description="Rax2-like second" evidence="3">
    <location>
        <begin position="293"/>
        <end position="363"/>
    </location>
</feature>
<feature type="transmembrane region" description="Helical" evidence="1">
    <location>
        <begin position="1135"/>
        <end position="1161"/>
    </location>
</feature>
<comment type="caution">
    <text evidence="5">The sequence shown here is derived from an EMBL/GenBank/DDBJ whole genome shotgun (WGS) entry which is preliminary data.</text>
</comment>
<dbReference type="EMBL" id="LXFE01002581">
    <property type="protein sequence ID" value="OLL22935.1"/>
    <property type="molecule type" value="Genomic_DNA"/>
</dbReference>
<reference evidence="5 6" key="1">
    <citation type="submission" date="2016-04" db="EMBL/GenBank/DDBJ databases">
        <title>Evolutionary innovation and constraint leading to complex multicellularity in the Ascomycota.</title>
        <authorList>
            <person name="Cisse O."/>
            <person name="Nguyen A."/>
            <person name="Hewitt D.A."/>
            <person name="Jedd G."/>
            <person name="Stajich J.E."/>
        </authorList>
    </citation>
    <scope>NUCLEOTIDE SEQUENCE [LARGE SCALE GENOMIC DNA]</scope>
    <source>
        <strain evidence="5 6">DAH-3</strain>
    </source>
</reference>
<keyword evidence="1" id="KW-0812">Transmembrane</keyword>
<dbReference type="Pfam" id="PF12768">
    <property type="entry name" value="Rax2"/>
    <property type="match status" value="1"/>
</dbReference>
<sequence>TPPQIAYSSLGRISLTGAFAGLSIYTDTRQLQLSQPATTDGLYTQLADGTFVPVAATDGKINSVCSIDNDLYVGGNFTTIAGVSAHNIALWSSNSWAALDSGLLGIVNSLLCDSNNKVVTIGGDFQMLNSSNVVNWKIGTGWRKLPFGGFDGPVYSIAQGDGQTRIFGGRFDSTGNGSNVILTSAQTVNIQTANISADGSTSLTGFSSPSNIICPSAQDTPGSTWLAADNRSAYIYVVQGFTFRPTKLRIRNTMYQGRGTKTFRFIAYPISGIMNLTYTDSNGVNQYCDADCRGTKTFRFIAYPISGIMNLTYTDSNGVNQYCDADCPLNQTLEYQDFTFVNIIGMIGFQFAISDWYGDGAGLNEIAFICLTLDIAAFAVQGFNDPSCSESTLKSSSVITGGPWKVYNLSTTSANYLTTTNPGSSVTFLPHLSSSGNYAVRLFTPGCVADETCGSRGQVKITIIPEPGLSSSITMYQTNNYDKYDSVYEGKFAAVSSGFRPSVTLTIVGSPGIAVAQKVQFLALSTTSRLNGLYEYNPANFTSAGVDIGQPGLIVNVGNSLSPDAFISNILKTPDTVFIAGNFSCSDPQAVNILTIGSSSAKAFAGNGLNGQIRTVLQSGDKIYFGGDFTGLTNSDSTTGLNYIAAYTPSSNTWSSLSAGLNGKVEKIVQFTLSNTTVLGVSGGFTQIVGGPDVNGFAIWGDNNWLTSDIPFFDGQIDQVVTLSNSSEVFVGVVKASYQVKADGAVYLSNGNLESWKYSFSSPSSSSTNDTLLSKRDVTPDISQGIIRTGVYYNTSDENLTILGGNFSISGNPLVSSVAIIDSNGGISGLPTGLNSNASIYYFLVDGDLLYIGGSFTGKVNHGNIAGIAIYDLKNKAWSSNQPSGLAADDKTVVVKSINKRPNTQDIVVSGIFDRAGSLGCQSVCIFDADAVQWHSTSFAIGGQVETSVITGANTVLFAGNLTMNNSAAYLLQYDFNQTAWVSELAGKIKGPLNSLVLQGDIIYAAGSQNGKPYFIKTDGNTVTEIASGLSDSSVVYDIQLLPLKNDHSKNNQIPSDRILIAFGQLSSPTMGTASAAVYDGENWQAYILTGQSDGSPGIIYSIFSDGSLSTFSSPCMSLTFARFSNVLAHLAKGWVLLISLAISLGIIFILVAAGVIAAYFRRKKEGYTITPHLGGEKNLKRLPPNHLFSEFN</sequence>
<dbReference type="OrthoDB" id="2503993at2759"/>